<gene>
    <name evidence="1" type="ORF">CLO192961_LOCUS59030</name>
</gene>
<accession>A0ABY6TSJ1</accession>
<evidence type="ECO:0000313" key="1">
    <source>
        <dbReference type="EMBL" id="VUC21598.1"/>
    </source>
</evidence>
<protein>
    <submittedName>
        <fullName evidence="1">Uncharacterized protein</fullName>
    </submittedName>
</protein>
<sequence length="106" mass="12220">MSTSIDFSTFRHYIVVQKRLIKKDRLVTTLADFDTNGVTVVCVKKEALVAGFQQHKISTRYFKRREDHDHFFLVAPVPFNIMTPATKNSPNGVYHSSSYGMHQEEI</sequence>
<name>A0ABY6TSJ1_BIOOC</name>
<reference evidence="1 2" key="1">
    <citation type="submission" date="2019-06" db="EMBL/GenBank/DDBJ databases">
        <authorList>
            <person name="Broberg M."/>
        </authorList>
    </citation>
    <scope>NUCLEOTIDE SEQUENCE [LARGE SCALE GENOMIC DNA]</scope>
</reference>
<proteinExistence type="predicted"/>
<evidence type="ECO:0000313" key="2">
    <source>
        <dbReference type="Proteomes" id="UP000766486"/>
    </source>
</evidence>
<dbReference type="EMBL" id="CABFNS010000423">
    <property type="protein sequence ID" value="VUC21598.1"/>
    <property type="molecule type" value="Genomic_DNA"/>
</dbReference>
<dbReference type="Proteomes" id="UP000766486">
    <property type="component" value="Unassembled WGS sequence"/>
</dbReference>
<organism evidence="1 2">
    <name type="scientific">Bionectria ochroleuca</name>
    <name type="common">Gliocladium roseum</name>
    <dbReference type="NCBI Taxonomy" id="29856"/>
    <lineage>
        <taxon>Eukaryota</taxon>
        <taxon>Fungi</taxon>
        <taxon>Dikarya</taxon>
        <taxon>Ascomycota</taxon>
        <taxon>Pezizomycotina</taxon>
        <taxon>Sordariomycetes</taxon>
        <taxon>Hypocreomycetidae</taxon>
        <taxon>Hypocreales</taxon>
        <taxon>Bionectriaceae</taxon>
        <taxon>Clonostachys</taxon>
    </lineage>
</organism>
<comment type="caution">
    <text evidence="1">The sequence shown here is derived from an EMBL/GenBank/DDBJ whole genome shotgun (WGS) entry which is preliminary data.</text>
</comment>
<keyword evidence="2" id="KW-1185">Reference proteome</keyword>